<dbReference type="Proteomes" id="UP000698963">
    <property type="component" value="Unassembled WGS sequence"/>
</dbReference>
<protein>
    <submittedName>
        <fullName evidence="1">Uncharacterized protein</fullName>
    </submittedName>
</protein>
<evidence type="ECO:0000313" key="1">
    <source>
        <dbReference type="EMBL" id="HJD96324.1"/>
    </source>
</evidence>
<evidence type="ECO:0000313" key="2">
    <source>
        <dbReference type="Proteomes" id="UP000698963"/>
    </source>
</evidence>
<accession>A0A921AUG6</accession>
<dbReference type="AlphaFoldDB" id="A0A921AUG6"/>
<reference evidence="1" key="1">
    <citation type="journal article" date="2021" name="PeerJ">
        <title>Extensive microbial diversity within the chicken gut microbiome revealed by metagenomics and culture.</title>
        <authorList>
            <person name="Gilroy R."/>
            <person name="Ravi A."/>
            <person name="Getino M."/>
            <person name="Pursley I."/>
            <person name="Horton D.L."/>
            <person name="Alikhan N.F."/>
            <person name="Baker D."/>
            <person name="Gharbi K."/>
            <person name="Hall N."/>
            <person name="Watson M."/>
            <person name="Adriaenssens E.M."/>
            <person name="Foster-Nyarko E."/>
            <person name="Jarju S."/>
            <person name="Secka A."/>
            <person name="Antonio M."/>
            <person name="Oren A."/>
            <person name="Chaudhuri R.R."/>
            <person name="La Ragione R."/>
            <person name="Hildebrand F."/>
            <person name="Pallen M.J."/>
        </authorList>
    </citation>
    <scope>NUCLEOTIDE SEQUENCE</scope>
    <source>
        <strain evidence="1">ChiGjej2B2-19336</strain>
    </source>
</reference>
<name>A0A921AUG6_9BACT</name>
<dbReference type="EMBL" id="DYZA01000029">
    <property type="protein sequence ID" value="HJD96324.1"/>
    <property type="molecule type" value="Genomic_DNA"/>
</dbReference>
<dbReference type="RefSeq" id="WP_304120559.1">
    <property type="nucleotide sequence ID" value="NZ_DYZA01000029.1"/>
</dbReference>
<comment type="caution">
    <text evidence="1">The sequence shown here is derived from an EMBL/GenBank/DDBJ whole genome shotgun (WGS) entry which is preliminary data.</text>
</comment>
<sequence length="1237" mass="133887">MPIGLDLFLQQAGAIADTQQFHVVDDHMEQGTGLHGLKKLSSSAHAAENRATVQAFIHALEQDPRYAATLAQTRAPLDALMNEGKPLTAGVVKQAMLELEVTRGMALGRELARDGRIPAGHGSSFGQYAAMRGLPLDTPADQAGAVREYLLHEVYPRNMGVMAAIQDMGDKSNAAGRLLAACGRSRSVEESWCAQMLDRELAGGVGNFSFDTFAATAYSRFHEGKLNVMRQLGKDTLEQLGGMPGGPELLTCLEEAMPSLGDGDAEKLLQHLVATDARLNTPASRMEAVREFMLNNLGSEAGRDIMAAHGLPESFATAVGHNPKVAAEAKAGLNKALAPGELPTREKVLDALRAAAENFTSAHEADLRELAIMAQDPPVTLTPPLTLETMPRYLNAMLAGDVLLEPLLHDNAPIDAAFLQALSDHAEALNSAAHSIRGDFGSDDMNTVLENSIRLLLARRGVPQEMLPELVTRALSRFGRLSCELTSVNNAVQDGLGGAAGIAFLRKGMTLYRTLENHAYTLLYLLSDEQRRNMQLEAFSRSDADSEAVKREKREQCGALMEQTFQSEGRLDELSPLVRDFARAQGVPVPDMSAAAAAKSGQRAAAQLSRDNLSMANAVLDSFVPSTGDMIVSPTQEFRAFFAEAALGNDFSGIDLERLNLVPFNVAATTAARSAARQASLAGRPVQPGEIRRAIDQSLVQGLKELKTTLDAVNAFPEKTVQGKKAVGFTAEEKVVLRNVVQRFGVRDPEIIRRIAEAARDGNFVTALRQMTYPDPTAAQIAASARAVTSAYMDFRNTLPQHFVGVEDVLPMMLALGMETGGITAQEKEYLAGALDSELARRVGASYAYAMIQSGVSERGRGECLSILSVMSQLHMEALIATRGNATYAPVRFSDPLGHISEAPSGMDGVVGELRKVVGRGIPPMAVTFSKRQPPFTRQQWDTLSQVHEELSKQLESFPRKSILADILTSSADDILAAVASNGGKAPSMEQLWDIFTGGALGAIPGDIAGENGLARMLQHLDRTYQQRMHAADPNISQDVLQESFTINVGMGVNIRKLFELTQPGASLSIEDISLPLKMSSLRGIDEGSGYGLVVDFRRQSPDAELRFTRADGTALVEHPRPIPIEESNKDHPAIKGMVDFMRGMTHSDAQLRRVAQAFTQASLIMPRYYSALFPGTLYSEHGRFQMHATENTDGSVTMDIRSDPAHPLQLRQQFRIMPDGSHTCTAFELRRPVVGE</sequence>
<gene>
    <name evidence="1" type="ORF">K8W16_01585</name>
</gene>
<organism evidence="1 2">
    <name type="scientific">Mailhella massiliensis</name>
    <dbReference type="NCBI Taxonomy" id="1903261"/>
    <lineage>
        <taxon>Bacteria</taxon>
        <taxon>Pseudomonadati</taxon>
        <taxon>Thermodesulfobacteriota</taxon>
        <taxon>Desulfovibrionia</taxon>
        <taxon>Desulfovibrionales</taxon>
        <taxon>Desulfovibrionaceae</taxon>
        <taxon>Mailhella</taxon>
    </lineage>
</organism>
<proteinExistence type="predicted"/>
<reference evidence="1" key="2">
    <citation type="submission" date="2021-09" db="EMBL/GenBank/DDBJ databases">
        <authorList>
            <person name="Gilroy R."/>
        </authorList>
    </citation>
    <scope>NUCLEOTIDE SEQUENCE</scope>
    <source>
        <strain evidence="1">ChiGjej2B2-19336</strain>
    </source>
</reference>